<dbReference type="Gene3D" id="3.50.50.60">
    <property type="entry name" value="FAD/NAD(P)-binding domain"/>
    <property type="match status" value="1"/>
</dbReference>
<proteinExistence type="inferred from homology"/>
<dbReference type="PRINTS" id="PR00757">
    <property type="entry name" value="AMINEOXDASEF"/>
</dbReference>
<evidence type="ECO:0000256" key="3">
    <source>
        <dbReference type="ARBA" id="ARBA00023002"/>
    </source>
</evidence>
<dbReference type="EMBL" id="FQVN01000004">
    <property type="protein sequence ID" value="SHF65257.1"/>
    <property type="molecule type" value="Genomic_DNA"/>
</dbReference>
<dbReference type="SUPFAM" id="SSF54373">
    <property type="entry name" value="FAD-linked reductases, C-terminal domain"/>
    <property type="match status" value="1"/>
</dbReference>
<protein>
    <submittedName>
        <fullName evidence="6">Monoamine oxidase</fullName>
    </submittedName>
</protein>
<dbReference type="InterPro" id="IPR050703">
    <property type="entry name" value="Flavin_MAO"/>
</dbReference>
<dbReference type="InterPro" id="IPR002937">
    <property type="entry name" value="Amino_oxidase"/>
</dbReference>
<dbReference type="STRING" id="2017.SAMN05444320_104418"/>
<evidence type="ECO:0000313" key="6">
    <source>
        <dbReference type="EMBL" id="SHF65257.1"/>
    </source>
</evidence>
<feature type="binding site" evidence="4">
    <location>
        <begin position="33"/>
        <end position="34"/>
    </location>
    <ligand>
        <name>FAD</name>
        <dbReference type="ChEBI" id="CHEBI:57692"/>
    </ligand>
</feature>
<comment type="cofactor">
    <cofactor evidence="1">
        <name>FAD</name>
        <dbReference type="ChEBI" id="CHEBI:57692"/>
    </cofactor>
</comment>
<dbReference type="Gene3D" id="1.10.405.10">
    <property type="entry name" value="Guanine Nucleotide Dissociation Inhibitor, domain 1"/>
    <property type="match status" value="1"/>
</dbReference>
<dbReference type="PANTHER" id="PTHR43563">
    <property type="entry name" value="AMINE OXIDASE"/>
    <property type="match status" value="1"/>
</dbReference>
<feature type="domain" description="Amine oxidase" evidence="5">
    <location>
        <begin position="14"/>
        <end position="440"/>
    </location>
</feature>
<dbReference type="AlphaFoldDB" id="A0A1M5DE50"/>
<organism evidence="6 7">
    <name type="scientific">Streptoalloteichus hindustanus</name>
    <dbReference type="NCBI Taxonomy" id="2017"/>
    <lineage>
        <taxon>Bacteria</taxon>
        <taxon>Bacillati</taxon>
        <taxon>Actinomycetota</taxon>
        <taxon>Actinomycetes</taxon>
        <taxon>Pseudonocardiales</taxon>
        <taxon>Pseudonocardiaceae</taxon>
        <taxon>Streptoalloteichus</taxon>
    </lineage>
</organism>
<evidence type="ECO:0000256" key="1">
    <source>
        <dbReference type="ARBA" id="ARBA00001974"/>
    </source>
</evidence>
<evidence type="ECO:0000313" key="7">
    <source>
        <dbReference type="Proteomes" id="UP000184501"/>
    </source>
</evidence>
<dbReference type="GO" id="GO:0016491">
    <property type="term" value="F:oxidoreductase activity"/>
    <property type="evidence" value="ECO:0007669"/>
    <property type="project" value="UniProtKB-KW"/>
</dbReference>
<keyword evidence="3" id="KW-0560">Oxidoreductase</keyword>
<dbReference type="InterPro" id="IPR036188">
    <property type="entry name" value="FAD/NAD-bd_sf"/>
</dbReference>
<evidence type="ECO:0000259" key="5">
    <source>
        <dbReference type="Pfam" id="PF01593"/>
    </source>
</evidence>
<keyword evidence="7" id="KW-1185">Reference proteome</keyword>
<gene>
    <name evidence="6" type="ORF">SAMN05444320_104418</name>
</gene>
<dbReference type="PROSITE" id="PS51257">
    <property type="entry name" value="PROKAR_LIPOPROTEIN"/>
    <property type="match status" value="1"/>
</dbReference>
<dbReference type="Gene3D" id="3.90.660.10">
    <property type="match status" value="1"/>
</dbReference>
<dbReference type="PANTHER" id="PTHR43563:SF1">
    <property type="entry name" value="AMINE OXIDASE [FLAVIN-CONTAINING] B"/>
    <property type="match status" value="1"/>
</dbReference>
<dbReference type="SUPFAM" id="SSF51905">
    <property type="entry name" value="FAD/NAD(P)-binding domain"/>
    <property type="match status" value="1"/>
</dbReference>
<evidence type="ECO:0000256" key="4">
    <source>
        <dbReference type="PIRSR" id="PIRSR601613-1"/>
    </source>
</evidence>
<evidence type="ECO:0000256" key="2">
    <source>
        <dbReference type="ARBA" id="ARBA00005995"/>
    </source>
</evidence>
<dbReference type="OrthoDB" id="337830at2"/>
<reference evidence="6 7" key="1">
    <citation type="submission" date="2016-11" db="EMBL/GenBank/DDBJ databases">
        <authorList>
            <person name="Jaros S."/>
            <person name="Januszkiewicz K."/>
            <person name="Wedrychowicz H."/>
        </authorList>
    </citation>
    <scope>NUCLEOTIDE SEQUENCE [LARGE SCALE GENOMIC DNA]</scope>
    <source>
        <strain evidence="6 7">DSM 44523</strain>
    </source>
</reference>
<dbReference type="Pfam" id="PF01593">
    <property type="entry name" value="Amino_oxidase"/>
    <property type="match status" value="1"/>
</dbReference>
<feature type="binding site" evidence="4">
    <location>
        <position position="230"/>
    </location>
    <ligand>
        <name>FAD</name>
        <dbReference type="ChEBI" id="CHEBI:57692"/>
    </ligand>
</feature>
<name>A0A1M5DE50_STRHI</name>
<dbReference type="InterPro" id="IPR001613">
    <property type="entry name" value="Flavin_amine_oxidase"/>
</dbReference>
<feature type="binding site" evidence="4">
    <location>
        <position position="417"/>
    </location>
    <ligand>
        <name>FAD</name>
        <dbReference type="ChEBI" id="CHEBI:57692"/>
    </ligand>
</feature>
<sequence length="445" mass="47107">MARWDVVVVGAGYAGLSAACALQEAGASVTVLEARDRVGGRAHTERSEGHPLDLGGQWIGPGQHRILGLAERHGLARYASHTDGTHLLAEDDRVHEIGGVPPWSLVPAALTLAPALLRLAWSGRGIDPERPWRSPRAAALDEITVAAWLRRTVLSRRARRWADLVLRELVCVDLAAVSLLSLVSGVAAAGGLRSVLGFDGGAQQDLFVEGADRLATVMAAALGVRLGAPVRSVTRAGAGYVVAADAQVVRAQHVVIAVPPPLAARIAFEPPLPTVCEEIFQRMPMGRVVKMFAVYDQPFWRADGRSGTALLPDGPASVVADVSPPDGPGHLCVLACGQDASALAALNPDTRRARVLGALERLFGPRARRPRRWVEKVWADDPWALGGYSAVPVPGALTALGDSARAPVDGVHWAGTEFASCWQGYFEGALESGERAAREITTPPR</sequence>
<accession>A0A1M5DE50</accession>
<dbReference type="Proteomes" id="UP000184501">
    <property type="component" value="Unassembled WGS sequence"/>
</dbReference>
<comment type="similarity">
    <text evidence="2">Belongs to the flavin monoamine oxidase family.</text>
</comment>